<dbReference type="EMBL" id="JADXDR010000023">
    <property type="protein sequence ID" value="KAI7844824.1"/>
    <property type="molecule type" value="Genomic_DNA"/>
</dbReference>
<gene>
    <name evidence="3" type="ORF">COHA_001478</name>
</gene>
<evidence type="ECO:0000256" key="1">
    <source>
        <dbReference type="SAM" id="MobiDB-lite"/>
    </source>
</evidence>
<comment type="caution">
    <text evidence="3">The sequence shown here is derived from an EMBL/GenBank/DDBJ whole genome shotgun (WGS) entry which is preliminary data.</text>
</comment>
<dbReference type="InterPro" id="IPR036457">
    <property type="entry name" value="PPM-type-like_dom_sf"/>
</dbReference>
<feature type="compositionally biased region" description="Low complexity" evidence="1">
    <location>
        <begin position="486"/>
        <end position="524"/>
    </location>
</feature>
<feature type="region of interest" description="Disordered" evidence="1">
    <location>
        <begin position="205"/>
        <end position="389"/>
    </location>
</feature>
<proteinExistence type="predicted"/>
<dbReference type="AlphaFoldDB" id="A0AAD5DYU5"/>
<dbReference type="InterPro" id="IPR001932">
    <property type="entry name" value="PPM-type_phosphatase-like_dom"/>
</dbReference>
<dbReference type="InterPro" id="IPR015655">
    <property type="entry name" value="PP2C"/>
</dbReference>
<dbReference type="Gene3D" id="3.60.40.10">
    <property type="entry name" value="PPM-type phosphatase domain"/>
    <property type="match status" value="1"/>
</dbReference>
<dbReference type="SUPFAM" id="SSF81606">
    <property type="entry name" value="PP2C-like"/>
    <property type="match status" value="1"/>
</dbReference>
<feature type="region of interest" description="Disordered" evidence="1">
    <location>
        <begin position="486"/>
        <end position="526"/>
    </location>
</feature>
<dbReference type="Proteomes" id="UP001205105">
    <property type="component" value="Unassembled WGS sequence"/>
</dbReference>
<evidence type="ECO:0000313" key="4">
    <source>
        <dbReference type="Proteomes" id="UP001205105"/>
    </source>
</evidence>
<sequence length="626" mass="65735">TWDAKPSLPEEEKRIAQSGGVVKQLLDERGERVGAYRVFSRGDDVLPGLAMSRSLGDLYAHEVGVSPEPILNTYTLGERDLFLLLATDGLWDIMGNEQAADFVERYKSRRDVHVSCAEALTLEAQERWKALHNEAIVDDISCVILHTCGLPPPERDSSVPRPLARAASCNDEANELYWKWQREKERNPSNHRPKQYFKHLYGEEEDCGKAEPEPAVPAVPKAQRAQQVAPIEDAVPQRSASRASPAAGDAAVPAPEARAAAGGAPPPTSPALVRDAPQACSSGSLSGAVPPALPSPAFRPSLHMRSPGGELGSSGALHRMDDMSSQSPHSSYGDLASENSEPSMRRGSTYLSGAWGSDPAPILNRRSSSGPQPIPGKQRHGFGDGGQLSLPLESLLRPVRKAYPSTSNMQQLSYRSDGSFLAAETPRSGDGGELERKVRGGMSRSLSHACGLSSPLPASLPAGAACYAQASLVAWERSAAGRRSASSLAERGASSSSLGSPGGESVLLGPPSAPLSPQQSPLAATMGGGYSRVMVQPPAQQQHGPTRVQSVPFVHDQCAGPAGAAGTAGTAGAPMELRTARVVEVRAEMVQRGTHLSRTTTDTAGLVQAVDLLARAAAAAGMASGP</sequence>
<dbReference type="GO" id="GO:0004722">
    <property type="term" value="F:protein serine/threonine phosphatase activity"/>
    <property type="evidence" value="ECO:0007669"/>
    <property type="project" value="InterPro"/>
</dbReference>
<keyword evidence="4" id="KW-1185">Reference proteome</keyword>
<reference evidence="3" key="1">
    <citation type="submission" date="2020-11" db="EMBL/GenBank/DDBJ databases">
        <title>Chlorella ohadii genome sequencing and assembly.</title>
        <authorList>
            <person name="Murik O."/>
            <person name="Treves H."/>
            <person name="Kedem I."/>
            <person name="Shotland Y."/>
            <person name="Kaplan A."/>
        </authorList>
    </citation>
    <scope>NUCLEOTIDE SEQUENCE</scope>
    <source>
        <strain evidence="3">1</strain>
    </source>
</reference>
<organism evidence="3 4">
    <name type="scientific">Chlorella ohadii</name>
    <dbReference type="NCBI Taxonomy" id="2649997"/>
    <lineage>
        <taxon>Eukaryota</taxon>
        <taxon>Viridiplantae</taxon>
        <taxon>Chlorophyta</taxon>
        <taxon>core chlorophytes</taxon>
        <taxon>Trebouxiophyceae</taxon>
        <taxon>Chlorellales</taxon>
        <taxon>Chlorellaceae</taxon>
        <taxon>Chlorella clade</taxon>
        <taxon>Chlorella</taxon>
    </lineage>
</organism>
<dbReference type="Pfam" id="PF00481">
    <property type="entry name" value="PP2C"/>
    <property type="match status" value="1"/>
</dbReference>
<dbReference type="PROSITE" id="PS51746">
    <property type="entry name" value="PPM_2"/>
    <property type="match status" value="1"/>
</dbReference>
<dbReference type="CDD" id="cd00143">
    <property type="entry name" value="PP2Cc"/>
    <property type="match status" value="1"/>
</dbReference>
<name>A0AAD5DYU5_9CHLO</name>
<feature type="domain" description="PPM-type phosphatase" evidence="2">
    <location>
        <begin position="1"/>
        <end position="147"/>
    </location>
</feature>
<dbReference type="PANTHER" id="PTHR47992">
    <property type="entry name" value="PROTEIN PHOSPHATASE"/>
    <property type="match status" value="1"/>
</dbReference>
<accession>A0AAD5DYU5</accession>
<feature type="non-terminal residue" evidence="3">
    <location>
        <position position="1"/>
    </location>
</feature>
<feature type="region of interest" description="Disordered" evidence="1">
    <location>
        <begin position="421"/>
        <end position="440"/>
    </location>
</feature>
<protein>
    <recommendedName>
        <fullName evidence="2">PPM-type phosphatase domain-containing protein</fullName>
    </recommendedName>
</protein>
<evidence type="ECO:0000313" key="3">
    <source>
        <dbReference type="EMBL" id="KAI7844824.1"/>
    </source>
</evidence>
<evidence type="ECO:0000259" key="2">
    <source>
        <dbReference type="PROSITE" id="PS51746"/>
    </source>
</evidence>
<feature type="compositionally biased region" description="Low complexity" evidence="1">
    <location>
        <begin position="234"/>
        <end position="263"/>
    </location>
</feature>